<dbReference type="EMBL" id="BAABAT010000016">
    <property type="protein sequence ID" value="GAA4253827.1"/>
    <property type="molecule type" value="Genomic_DNA"/>
</dbReference>
<comment type="catalytic activity">
    <reaction evidence="1">
        <text>Hydrolysis of terminal non-reducing N-acetyl-D-hexosamine residues in N-acetyl-beta-D-hexosaminides.</text>
        <dbReference type="EC" id="3.2.1.52"/>
    </reaction>
</comment>
<dbReference type="SUPFAM" id="SSF51445">
    <property type="entry name" value="(Trans)glycosidases"/>
    <property type="match status" value="1"/>
</dbReference>
<evidence type="ECO:0000259" key="8">
    <source>
        <dbReference type="Pfam" id="PF02838"/>
    </source>
</evidence>
<dbReference type="Gene3D" id="3.20.20.80">
    <property type="entry name" value="Glycosidases"/>
    <property type="match status" value="1"/>
</dbReference>
<sequence>MRRMRRMFAVVLLVVGACVAAGAEPAAAGVANQGTYSDVVPAPVSARADRGAFTIGRHTTISAGPGASGVADQLAGVLRKATGYPLPVVRAGGHGGDTIALALAGRGDGTLRSREGYRLDVTPHGVSLTADRAAGLFAGVQTLRQLLPVAPGRGRVWTVPAGHVTDYPRFEHRGAMLDVARHFFSVAQVERYIDQLAQYKINTFHLHLADDQGWRIEIRSWPRLATYGGSTAVDGDRGGYYTQAQYREIVAYAAQRYITVIPEIDMPGHVNAALASYAELNCDGVAPPLYTGTDVGFSSLCVGKEITYKFLDDVIGELAAITPGRYLHIGGDEAQATSSADYVAFMNRVQGIVAAHGKSVLAWHQVVEAATLPSTVAQYWDTTNDNPDVAAAASRGTGLVLSPANLAYLDMKYTDATPLGQDWAALIEVRDAYGWDPGSYLLGAPAAAVRGVEAPLWTETIRTSADIEYMAFPRLPAIAELGWSPAATHDWDAFSRRLGAQGPRWTAAGINFYRSPQVPWR</sequence>
<evidence type="ECO:0000256" key="5">
    <source>
        <dbReference type="ARBA" id="ARBA00023295"/>
    </source>
</evidence>
<evidence type="ECO:0000313" key="10">
    <source>
        <dbReference type="Proteomes" id="UP001500620"/>
    </source>
</evidence>
<keyword evidence="10" id="KW-1185">Reference proteome</keyword>
<feature type="domain" description="Beta-hexosaminidase bacterial type N-terminal" evidence="8">
    <location>
        <begin position="38"/>
        <end position="167"/>
    </location>
</feature>
<name>A0ABP8DEB2_9ACTN</name>
<evidence type="ECO:0000256" key="2">
    <source>
        <dbReference type="ARBA" id="ARBA00006285"/>
    </source>
</evidence>
<dbReference type="Proteomes" id="UP001500620">
    <property type="component" value="Unassembled WGS sequence"/>
</dbReference>
<dbReference type="PANTHER" id="PTHR22600:SF57">
    <property type="entry name" value="BETA-N-ACETYLHEXOSAMINIDASE"/>
    <property type="match status" value="1"/>
</dbReference>
<keyword evidence="6" id="KW-0732">Signal</keyword>
<dbReference type="InterPro" id="IPR029018">
    <property type="entry name" value="Hex-like_dom2"/>
</dbReference>
<dbReference type="InterPro" id="IPR025705">
    <property type="entry name" value="Beta_hexosaminidase_sua/sub"/>
</dbReference>
<evidence type="ECO:0000256" key="6">
    <source>
        <dbReference type="SAM" id="SignalP"/>
    </source>
</evidence>
<feature type="domain" description="Glycoside hydrolase family 20 catalytic" evidence="7">
    <location>
        <begin position="344"/>
        <end position="485"/>
    </location>
</feature>
<comment type="caution">
    <text evidence="9">The sequence shown here is derived from an EMBL/GenBank/DDBJ whole genome shotgun (WGS) entry which is preliminary data.</text>
</comment>
<dbReference type="PANTHER" id="PTHR22600">
    <property type="entry name" value="BETA-HEXOSAMINIDASE"/>
    <property type="match status" value="1"/>
</dbReference>
<keyword evidence="5" id="KW-0326">Glycosidase</keyword>
<proteinExistence type="inferred from homology"/>
<dbReference type="InterPro" id="IPR017853">
    <property type="entry name" value="GH"/>
</dbReference>
<evidence type="ECO:0000259" key="7">
    <source>
        <dbReference type="Pfam" id="PF00728"/>
    </source>
</evidence>
<dbReference type="Gene3D" id="3.30.379.10">
    <property type="entry name" value="Chitobiase/beta-hexosaminidase domain 2-like"/>
    <property type="match status" value="1"/>
</dbReference>
<dbReference type="SUPFAM" id="SSF55545">
    <property type="entry name" value="beta-N-acetylhexosaminidase-like domain"/>
    <property type="match status" value="1"/>
</dbReference>
<dbReference type="InterPro" id="IPR015882">
    <property type="entry name" value="HEX_bac_N"/>
</dbReference>
<evidence type="ECO:0000313" key="9">
    <source>
        <dbReference type="EMBL" id="GAA4253827.1"/>
    </source>
</evidence>
<evidence type="ECO:0000256" key="1">
    <source>
        <dbReference type="ARBA" id="ARBA00001231"/>
    </source>
</evidence>
<protein>
    <recommendedName>
        <fullName evidence="3">beta-N-acetylhexosaminidase</fullName>
        <ecNumber evidence="3">3.2.1.52</ecNumber>
    </recommendedName>
</protein>
<dbReference type="Pfam" id="PF02838">
    <property type="entry name" value="Glyco_hydro_20b"/>
    <property type="match status" value="1"/>
</dbReference>
<dbReference type="RefSeq" id="WP_345130884.1">
    <property type="nucleotide sequence ID" value="NZ_BAABAT010000016.1"/>
</dbReference>
<organism evidence="9 10">
    <name type="scientific">Dactylosporangium darangshiense</name>
    <dbReference type="NCBI Taxonomy" id="579108"/>
    <lineage>
        <taxon>Bacteria</taxon>
        <taxon>Bacillati</taxon>
        <taxon>Actinomycetota</taxon>
        <taxon>Actinomycetes</taxon>
        <taxon>Micromonosporales</taxon>
        <taxon>Micromonosporaceae</taxon>
        <taxon>Dactylosporangium</taxon>
    </lineage>
</organism>
<dbReference type="CDD" id="cd06568">
    <property type="entry name" value="GH20_SpHex_like"/>
    <property type="match status" value="1"/>
</dbReference>
<dbReference type="PRINTS" id="PR00738">
    <property type="entry name" value="GLHYDRLASE20"/>
</dbReference>
<feature type="chain" id="PRO_5047436799" description="beta-N-acetylhexosaminidase" evidence="6">
    <location>
        <begin position="24"/>
        <end position="521"/>
    </location>
</feature>
<keyword evidence="4" id="KW-0378">Hydrolase</keyword>
<gene>
    <name evidence="9" type="ORF">GCM10022255_056160</name>
</gene>
<dbReference type="Pfam" id="PF00728">
    <property type="entry name" value="Glyco_hydro_20"/>
    <property type="match status" value="2"/>
</dbReference>
<dbReference type="PROSITE" id="PS51257">
    <property type="entry name" value="PROKAR_LIPOPROTEIN"/>
    <property type="match status" value="1"/>
</dbReference>
<evidence type="ECO:0000256" key="3">
    <source>
        <dbReference type="ARBA" id="ARBA00012663"/>
    </source>
</evidence>
<reference evidence="10" key="1">
    <citation type="journal article" date="2019" name="Int. J. Syst. Evol. Microbiol.">
        <title>The Global Catalogue of Microorganisms (GCM) 10K type strain sequencing project: providing services to taxonomists for standard genome sequencing and annotation.</title>
        <authorList>
            <consortium name="The Broad Institute Genomics Platform"/>
            <consortium name="The Broad Institute Genome Sequencing Center for Infectious Disease"/>
            <person name="Wu L."/>
            <person name="Ma J."/>
        </authorList>
    </citation>
    <scope>NUCLEOTIDE SEQUENCE [LARGE SCALE GENOMIC DNA]</scope>
    <source>
        <strain evidence="10">JCM 17441</strain>
    </source>
</reference>
<feature type="signal peptide" evidence="6">
    <location>
        <begin position="1"/>
        <end position="23"/>
    </location>
</feature>
<dbReference type="InterPro" id="IPR015883">
    <property type="entry name" value="Glyco_hydro_20_cat"/>
</dbReference>
<evidence type="ECO:0000256" key="4">
    <source>
        <dbReference type="ARBA" id="ARBA00022801"/>
    </source>
</evidence>
<accession>A0ABP8DEB2</accession>
<dbReference type="EC" id="3.2.1.52" evidence="3"/>
<comment type="similarity">
    <text evidence="2">Belongs to the glycosyl hydrolase 20 family.</text>
</comment>
<feature type="domain" description="Glycoside hydrolase family 20 catalytic" evidence="7">
    <location>
        <begin position="170"/>
        <end position="337"/>
    </location>
</feature>